<dbReference type="KEGG" id="mmag:MMAD_17840"/>
<evidence type="ECO:0000313" key="2">
    <source>
        <dbReference type="EMBL" id="BBZ27489.1"/>
    </source>
</evidence>
<keyword evidence="1" id="KW-0732">Signal</keyword>
<proteinExistence type="predicted"/>
<dbReference type="Proteomes" id="UP000466517">
    <property type="component" value="Chromosome"/>
</dbReference>
<accession>A0A7I7XCJ8</accession>
<reference evidence="2 3" key="1">
    <citation type="journal article" date="2019" name="Emerg. Microbes Infect.">
        <title>Comprehensive subspecies identification of 175 nontuberculous mycobacteria species based on 7547 genomic profiles.</title>
        <authorList>
            <person name="Matsumoto Y."/>
            <person name="Kinjo T."/>
            <person name="Motooka D."/>
            <person name="Nabeya D."/>
            <person name="Jung N."/>
            <person name="Uechi K."/>
            <person name="Horii T."/>
            <person name="Iida T."/>
            <person name="Fujita J."/>
            <person name="Nakamura S."/>
        </authorList>
    </citation>
    <scope>NUCLEOTIDE SEQUENCE [LARGE SCALE GENOMIC DNA]</scope>
    <source>
        <strain evidence="2 3">JCM 13574</strain>
    </source>
</reference>
<dbReference type="AlphaFoldDB" id="A0A7I7XCJ8"/>
<name>A0A7I7XCJ8_9MYCO</name>
<feature type="chain" id="PRO_5029598333" evidence="1">
    <location>
        <begin position="28"/>
        <end position="54"/>
    </location>
</feature>
<gene>
    <name evidence="2" type="ORF">MMAD_17840</name>
</gene>
<organism evidence="2 3">
    <name type="scientific">Mycolicibacterium madagascariense</name>
    <dbReference type="NCBI Taxonomy" id="212765"/>
    <lineage>
        <taxon>Bacteria</taxon>
        <taxon>Bacillati</taxon>
        <taxon>Actinomycetota</taxon>
        <taxon>Actinomycetes</taxon>
        <taxon>Mycobacteriales</taxon>
        <taxon>Mycobacteriaceae</taxon>
        <taxon>Mycolicibacterium</taxon>
    </lineage>
</organism>
<feature type="signal peptide" evidence="1">
    <location>
        <begin position="1"/>
        <end position="27"/>
    </location>
</feature>
<keyword evidence="3" id="KW-1185">Reference proteome</keyword>
<dbReference type="EMBL" id="AP022610">
    <property type="protein sequence ID" value="BBZ27489.1"/>
    <property type="molecule type" value="Genomic_DNA"/>
</dbReference>
<evidence type="ECO:0000256" key="1">
    <source>
        <dbReference type="SAM" id="SignalP"/>
    </source>
</evidence>
<evidence type="ECO:0000313" key="3">
    <source>
        <dbReference type="Proteomes" id="UP000466517"/>
    </source>
</evidence>
<sequence>MKKFGFAGIVAGGLVAAVVGLAAPAQADLSHNIWANQQNQTSQSTPSVSTQAHG</sequence>
<protein>
    <submittedName>
        <fullName evidence="2">Uncharacterized protein</fullName>
    </submittedName>
</protein>
<dbReference type="RefSeq" id="WP_170312551.1">
    <property type="nucleotide sequence ID" value="NZ_AP022610.1"/>
</dbReference>